<dbReference type="EMBL" id="JACCBJ010000001">
    <property type="protein sequence ID" value="NYD72523.1"/>
    <property type="molecule type" value="Genomic_DNA"/>
</dbReference>
<evidence type="ECO:0008006" key="4">
    <source>
        <dbReference type="Google" id="ProtNLM"/>
    </source>
</evidence>
<feature type="transmembrane region" description="Helical" evidence="1">
    <location>
        <begin position="52"/>
        <end position="70"/>
    </location>
</feature>
<accession>A0A852SUW9</accession>
<keyword evidence="1" id="KW-0812">Transmembrane</keyword>
<name>A0A852SUW9_9MICO</name>
<gene>
    <name evidence="2" type="ORF">BJ963_000042</name>
</gene>
<dbReference type="InterPro" id="IPR025338">
    <property type="entry name" value="DUF4244"/>
</dbReference>
<evidence type="ECO:0000256" key="1">
    <source>
        <dbReference type="SAM" id="Phobius"/>
    </source>
</evidence>
<comment type="caution">
    <text evidence="2">The sequence shown here is derived from an EMBL/GenBank/DDBJ whole genome shotgun (WGS) entry which is preliminary data.</text>
</comment>
<sequence length="90" mass="10171">MNNTTSEVRATEGLRHPLGTERWPRWQWRWRKLGRRYRRRLTDDRGAATAEYAITILAAVGFAGLLVALLKGDEVKAILSDLVHRALSGG</sequence>
<protein>
    <recommendedName>
        <fullName evidence="4">DUF4244 domain-containing protein</fullName>
    </recommendedName>
</protein>
<dbReference type="AlphaFoldDB" id="A0A852SUW9"/>
<keyword evidence="1" id="KW-1133">Transmembrane helix</keyword>
<dbReference type="RefSeq" id="WP_179453760.1">
    <property type="nucleotide sequence ID" value="NZ_BAAAPX010000001.1"/>
</dbReference>
<keyword evidence="1" id="KW-0472">Membrane</keyword>
<reference evidence="2 3" key="1">
    <citation type="submission" date="2020-07" db="EMBL/GenBank/DDBJ databases">
        <title>Sequencing the genomes of 1000 actinobacteria strains.</title>
        <authorList>
            <person name="Klenk H.-P."/>
        </authorList>
    </citation>
    <scope>NUCLEOTIDE SEQUENCE [LARGE SCALE GENOMIC DNA]</scope>
    <source>
        <strain evidence="2 3">DSM 23871</strain>
    </source>
</reference>
<organism evidence="2 3">
    <name type="scientific">Leifsonia soli</name>
    <dbReference type="NCBI Taxonomy" id="582665"/>
    <lineage>
        <taxon>Bacteria</taxon>
        <taxon>Bacillati</taxon>
        <taxon>Actinomycetota</taxon>
        <taxon>Actinomycetes</taxon>
        <taxon>Micrococcales</taxon>
        <taxon>Microbacteriaceae</taxon>
        <taxon>Leifsonia</taxon>
    </lineage>
</organism>
<evidence type="ECO:0000313" key="2">
    <source>
        <dbReference type="EMBL" id="NYD72523.1"/>
    </source>
</evidence>
<keyword evidence="3" id="KW-1185">Reference proteome</keyword>
<evidence type="ECO:0000313" key="3">
    <source>
        <dbReference type="Proteomes" id="UP000589620"/>
    </source>
</evidence>
<dbReference type="Proteomes" id="UP000589620">
    <property type="component" value="Unassembled WGS sequence"/>
</dbReference>
<dbReference type="Pfam" id="PF14029">
    <property type="entry name" value="DUF4244"/>
    <property type="match status" value="1"/>
</dbReference>
<proteinExistence type="predicted"/>